<dbReference type="CDD" id="cd03221">
    <property type="entry name" value="ABCF_EF-3"/>
    <property type="match status" value="2"/>
</dbReference>
<dbReference type="InterPro" id="IPR050611">
    <property type="entry name" value="ABCF"/>
</dbReference>
<accession>A0A5K8AFL1</accession>
<dbReference type="SUPFAM" id="SSF52540">
    <property type="entry name" value="P-loop containing nucleoside triphosphate hydrolases"/>
    <property type="match status" value="2"/>
</dbReference>
<dbReference type="SMART" id="SM00382">
    <property type="entry name" value="AAA"/>
    <property type="match status" value="2"/>
</dbReference>
<dbReference type="Pfam" id="PF00005">
    <property type="entry name" value="ABC_tran"/>
    <property type="match status" value="2"/>
</dbReference>
<keyword evidence="1" id="KW-0677">Repeat</keyword>
<protein>
    <submittedName>
        <fullName evidence="6">ABC transporter ATP-binding protein</fullName>
    </submittedName>
</protein>
<dbReference type="PANTHER" id="PTHR19211:SF14">
    <property type="entry name" value="ATP-BINDING CASSETTE SUB-FAMILY F MEMBER 1"/>
    <property type="match status" value="1"/>
</dbReference>
<dbReference type="GO" id="GO:0005524">
    <property type="term" value="F:ATP binding"/>
    <property type="evidence" value="ECO:0007669"/>
    <property type="project" value="UniProtKB-KW"/>
</dbReference>
<feature type="domain" description="ABC transporter" evidence="5">
    <location>
        <begin position="283"/>
        <end position="498"/>
    </location>
</feature>
<dbReference type="AlphaFoldDB" id="A0A5K8AFL1"/>
<evidence type="ECO:0000256" key="2">
    <source>
        <dbReference type="ARBA" id="ARBA00022741"/>
    </source>
</evidence>
<keyword evidence="7" id="KW-1185">Reference proteome</keyword>
<dbReference type="GO" id="GO:0016887">
    <property type="term" value="F:ATP hydrolysis activity"/>
    <property type="evidence" value="ECO:0007669"/>
    <property type="project" value="InterPro"/>
</dbReference>
<evidence type="ECO:0000313" key="7">
    <source>
        <dbReference type="Proteomes" id="UP000422108"/>
    </source>
</evidence>
<keyword evidence="2" id="KW-0547">Nucleotide-binding</keyword>
<feature type="coiled-coil region" evidence="4">
    <location>
        <begin position="536"/>
        <end position="617"/>
    </location>
</feature>
<feature type="domain" description="ABC transporter" evidence="5">
    <location>
        <begin position="2"/>
        <end position="216"/>
    </location>
</feature>
<sequence>MISIENLSKSYGDRVLFDGVSFKINSKERVGLVGRNGHGKSTLFRIIVGEEGYDDGAITMPKGYRIGYVQQLIQFTEATVLAEGMKGLMPAEKDHHWKVEKILAGLGFSDGDLVRSPHDFSGGFQVRLNLAKVLVSEPDLLLLDEPTNYLDITSIRWIENFLLSWPHELMLITHDRGFMDKLVTHTVGLHRRKARKIAGNTEKFYEQIAQDEEIYEKTRLNDERREKEIRLFISRFRAKARLANMVQSRVKTLAKMEKRDKLEEVKSLEFSFRSKPFRAKQVFSVESLAFAWGAGRPLFEDLSFSILAGERICVVGKNGKGKTTLLKVLAGTLDPLAGTITYNPQVESGLFEQTNIQRLVDNRTVEEEILYAQPDVDRQKARNICGAMMFEGDSALKKIGVLSGGEKSRVMLGQLLVTPVNLLMLDEPTNHLDMDACDALLAAIDAFDGAVIMVTHNEMFLHALADRLIVFDDLGAHMFDGTYQDFLEKGGWGDDVSITRRRDDPDAGEPAAAPRFTKKELRRLRSEVITEKSKVLKPMEETIAAAEREIEANETRLEQFNQEMVDASQAGDGAQIASLSQKIRSCQEIIETRFAEMEAADEQRQRLEKKFAKRLAELEG</sequence>
<evidence type="ECO:0000259" key="5">
    <source>
        <dbReference type="PROSITE" id="PS50893"/>
    </source>
</evidence>
<dbReference type="EMBL" id="AP021879">
    <property type="protein sequence ID" value="BBO91397.1"/>
    <property type="molecule type" value="Genomic_DNA"/>
</dbReference>
<dbReference type="InterPro" id="IPR027417">
    <property type="entry name" value="P-loop_NTPase"/>
</dbReference>
<dbReference type="PROSITE" id="PS50893">
    <property type="entry name" value="ABC_TRANSPORTER_2"/>
    <property type="match status" value="2"/>
</dbReference>
<organism evidence="6 7">
    <name type="scientific">Desulfosarcina ovata subsp. ovata</name>
    <dbReference type="NCBI Taxonomy" id="2752305"/>
    <lineage>
        <taxon>Bacteria</taxon>
        <taxon>Pseudomonadati</taxon>
        <taxon>Thermodesulfobacteriota</taxon>
        <taxon>Desulfobacteria</taxon>
        <taxon>Desulfobacterales</taxon>
        <taxon>Desulfosarcinaceae</taxon>
        <taxon>Desulfosarcina</taxon>
    </lineage>
</organism>
<gene>
    <name evidence="6" type="primary">uup_2</name>
    <name evidence="6" type="ORF">DSCOOX_45770</name>
</gene>
<proteinExistence type="predicted"/>
<dbReference type="Pfam" id="PF12848">
    <property type="entry name" value="ABC_tran_Xtn"/>
    <property type="match status" value="1"/>
</dbReference>
<dbReference type="InterPro" id="IPR003439">
    <property type="entry name" value="ABC_transporter-like_ATP-bd"/>
</dbReference>
<dbReference type="Gene3D" id="3.40.50.300">
    <property type="entry name" value="P-loop containing nucleotide triphosphate hydrolases"/>
    <property type="match status" value="2"/>
</dbReference>
<dbReference type="InterPro" id="IPR017871">
    <property type="entry name" value="ABC_transporter-like_CS"/>
</dbReference>
<keyword evidence="4" id="KW-0175">Coiled coil</keyword>
<dbReference type="Proteomes" id="UP000422108">
    <property type="component" value="Chromosome"/>
</dbReference>
<evidence type="ECO:0000256" key="3">
    <source>
        <dbReference type="ARBA" id="ARBA00022840"/>
    </source>
</evidence>
<keyword evidence="3 6" id="KW-0067">ATP-binding</keyword>
<dbReference type="RefSeq" id="WP_155312320.1">
    <property type="nucleotide sequence ID" value="NZ_AP021879.1"/>
</dbReference>
<evidence type="ECO:0000256" key="4">
    <source>
        <dbReference type="SAM" id="Coils"/>
    </source>
</evidence>
<reference evidence="6 7" key="1">
    <citation type="submission" date="2019-11" db="EMBL/GenBank/DDBJ databases">
        <title>Comparative genomics of hydrocarbon-degrading Desulfosarcina strains.</title>
        <authorList>
            <person name="Watanabe M."/>
            <person name="Kojima H."/>
            <person name="Fukui M."/>
        </authorList>
    </citation>
    <scope>NUCLEOTIDE SEQUENCE [LARGE SCALE GENOMIC DNA]</scope>
    <source>
        <strain evidence="7">oXyS1</strain>
    </source>
</reference>
<evidence type="ECO:0000313" key="6">
    <source>
        <dbReference type="EMBL" id="BBO91397.1"/>
    </source>
</evidence>
<dbReference type="PANTHER" id="PTHR19211">
    <property type="entry name" value="ATP-BINDING TRANSPORT PROTEIN-RELATED"/>
    <property type="match status" value="1"/>
</dbReference>
<dbReference type="PROSITE" id="PS00211">
    <property type="entry name" value="ABC_TRANSPORTER_1"/>
    <property type="match status" value="1"/>
</dbReference>
<dbReference type="InterPro" id="IPR032781">
    <property type="entry name" value="ABC_tran_Xtn"/>
</dbReference>
<evidence type="ECO:0000256" key="1">
    <source>
        <dbReference type="ARBA" id="ARBA00022737"/>
    </source>
</evidence>
<name>A0A5K8AFL1_9BACT</name>
<dbReference type="InterPro" id="IPR003593">
    <property type="entry name" value="AAA+_ATPase"/>
</dbReference>